<gene>
    <name evidence="2" type="ORF">AB1Y20_007062</name>
</gene>
<proteinExistence type="predicted"/>
<keyword evidence="1" id="KW-0732">Signal</keyword>
<sequence>MRPRALLLPLLPLLQVVAALNAPPHPLMRVRGHAVRCAIVACEPPQPARTPAEALKVAEAKLEQLQQTNEAPRSFAELGQKPEVVEAPSVPGFVTAAPPFLIALAAALIVLNNFGAFGTGPDLEAFVEWADSL</sequence>
<dbReference type="AlphaFoldDB" id="A0AB34J1H7"/>
<dbReference type="EMBL" id="JBGBPQ010000015">
    <property type="protein sequence ID" value="KAL1510776.1"/>
    <property type="molecule type" value="Genomic_DNA"/>
</dbReference>
<reference evidence="2 3" key="1">
    <citation type="journal article" date="2024" name="Science">
        <title>Giant polyketide synthase enzymes in the biosynthesis of giant marine polyether toxins.</title>
        <authorList>
            <person name="Fallon T.R."/>
            <person name="Shende V.V."/>
            <person name="Wierzbicki I.H."/>
            <person name="Pendleton A.L."/>
            <person name="Watervoot N.F."/>
            <person name="Auber R.P."/>
            <person name="Gonzalez D.J."/>
            <person name="Wisecaver J.H."/>
            <person name="Moore B.S."/>
        </authorList>
    </citation>
    <scope>NUCLEOTIDE SEQUENCE [LARGE SCALE GENOMIC DNA]</scope>
    <source>
        <strain evidence="2 3">12B1</strain>
    </source>
</reference>
<protein>
    <recommendedName>
        <fullName evidence="4">Photosystem I reaction center subunit IX</fullName>
    </recommendedName>
</protein>
<name>A0AB34J1H7_PRYPA</name>
<keyword evidence="3" id="KW-1185">Reference proteome</keyword>
<evidence type="ECO:0000313" key="3">
    <source>
        <dbReference type="Proteomes" id="UP001515480"/>
    </source>
</evidence>
<dbReference type="Proteomes" id="UP001515480">
    <property type="component" value="Unassembled WGS sequence"/>
</dbReference>
<comment type="caution">
    <text evidence="2">The sequence shown here is derived from an EMBL/GenBank/DDBJ whole genome shotgun (WGS) entry which is preliminary data.</text>
</comment>
<evidence type="ECO:0000313" key="2">
    <source>
        <dbReference type="EMBL" id="KAL1510776.1"/>
    </source>
</evidence>
<organism evidence="2 3">
    <name type="scientific">Prymnesium parvum</name>
    <name type="common">Toxic golden alga</name>
    <dbReference type="NCBI Taxonomy" id="97485"/>
    <lineage>
        <taxon>Eukaryota</taxon>
        <taxon>Haptista</taxon>
        <taxon>Haptophyta</taxon>
        <taxon>Prymnesiophyceae</taxon>
        <taxon>Prymnesiales</taxon>
        <taxon>Prymnesiaceae</taxon>
        <taxon>Prymnesium</taxon>
    </lineage>
</organism>
<accession>A0AB34J1H7</accession>
<evidence type="ECO:0000256" key="1">
    <source>
        <dbReference type="SAM" id="SignalP"/>
    </source>
</evidence>
<feature type="chain" id="PRO_5044336597" description="Photosystem I reaction center subunit IX" evidence="1">
    <location>
        <begin position="20"/>
        <end position="133"/>
    </location>
</feature>
<evidence type="ECO:0008006" key="4">
    <source>
        <dbReference type="Google" id="ProtNLM"/>
    </source>
</evidence>
<feature type="signal peptide" evidence="1">
    <location>
        <begin position="1"/>
        <end position="19"/>
    </location>
</feature>